<dbReference type="Gene3D" id="4.10.320.10">
    <property type="entry name" value="E3-binding domain"/>
    <property type="match status" value="1"/>
</dbReference>
<dbReference type="FunFam" id="2.40.50.100:FF:000010">
    <property type="entry name" value="Acetyltransferase component of pyruvate dehydrogenase complex"/>
    <property type="match status" value="2"/>
</dbReference>
<dbReference type="InterPro" id="IPR003016">
    <property type="entry name" value="2-oxoA_DH_lipoyl-BS"/>
</dbReference>
<evidence type="ECO:0000256" key="9">
    <source>
        <dbReference type="SAM" id="MobiDB-lite"/>
    </source>
</evidence>
<dbReference type="Gene3D" id="3.30.559.10">
    <property type="entry name" value="Chloramphenicol acetyltransferase-like domain"/>
    <property type="match status" value="1"/>
</dbReference>
<dbReference type="PANTHER" id="PTHR23151">
    <property type="entry name" value="DIHYDROLIPOAMIDE ACETYL/SUCCINYL-TRANSFERASE-RELATED"/>
    <property type="match status" value="1"/>
</dbReference>
<keyword evidence="4 8" id="KW-0450">Lipoyl</keyword>
<feature type="domain" description="Lipoyl-binding" evidence="10">
    <location>
        <begin position="137"/>
        <end position="212"/>
    </location>
</feature>
<evidence type="ECO:0000256" key="5">
    <source>
        <dbReference type="ARBA" id="ARBA00023315"/>
    </source>
</evidence>
<comment type="subunit">
    <text evidence="2">Forms a 24-polypeptide structural core with octahedral symmetry.</text>
</comment>
<dbReference type="GO" id="GO:0006086">
    <property type="term" value="P:pyruvate decarboxylation to acetyl-CoA"/>
    <property type="evidence" value="ECO:0007669"/>
    <property type="project" value="InterPro"/>
</dbReference>
<dbReference type="Gene3D" id="2.40.50.100">
    <property type="match status" value="2"/>
</dbReference>
<dbReference type="Pfam" id="PF00364">
    <property type="entry name" value="Biotin_lipoyl"/>
    <property type="match status" value="2"/>
</dbReference>
<dbReference type="SUPFAM" id="SSF47005">
    <property type="entry name" value="Peripheral subunit-binding domain of 2-oxo acid dehydrogenase complex"/>
    <property type="match status" value="1"/>
</dbReference>
<dbReference type="FunFam" id="3.30.559.10:FF:000007">
    <property type="entry name" value="Dihydrolipoamide acetyltransferase component of pyruvate dehydrogenase complex"/>
    <property type="match status" value="1"/>
</dbReference>
<dbReference type="SUPFAM" id="SSF51230">
    <property type="entry name" value="Single hybrid motif"/>
    <property type="match status" value="2"/>
</dbReference>
<evidence type="ECO:0000256" key="6">
    <source>
        <dbReference type="ARBA" id="ARBA00025211"/>
    </source>
</evidence>
<protein>
    <recommendedName>
        <fullName evidence="8">Acetyltransferase component of pyruvate dehydrogenase complex</fullName>
        <ecNumber evidence="8">2.3.1.12</ecNumber>
    </recommendedName>
</protein>
<dbReference type="Pfam" id="PF02817">
    <property type="entry name" value="E3_binding"/>
    <property type="match status" value="1"/>
</dbReference>
<evidence type="ECO:0000259" key="10">
    <source>
        <dbReference type="PROSITE" id="PS50968"/>
    </source>
</evidence>
<dbReference type="NCBIfam" id="TIGR01349">
    <property type="entry name" value="PDHac_trf_mito"/>
    <property type="match status" value="1"/>
</dbReference>
<dbReference type="InterPro" id="IPR001078">
    <property type="entry name" value="2-oxoacid_DH_actylTfrase"/>
</dbReference>
<organism evidence="12 13">
    <name type="scientific">Leeuwenhoekiella polynyae</name>
    <dbReference type="NCBI Taxonomy" id="1550906"/>
    <lineage>
        <taxon>Bacteria</taxon>
        <taxon>Pseudomonadati</taxon>
        <taxon>Bacteroidota</taxon>
        <taxon>Flavobacteriia</taxon>
        <taxon>Flavobacteriales</taxon>
        <taxon>Flavobacteriaceae</taxon>
        <taxon>Leeuwenhoekiella</taxon>
    </lineage>
</organism>
<dbReference type="GO" id="GO:0004742">
    <property type="term" value="F:dihydrolipoyllysine-residue acetyltransferase activity"/>
    <property type="evidence" value="ECO:0007669"/>
    <property type="project" value="UniProtKB-UniRule"/>
</dbReference>
<evidence type="ECO:0000256" key="3">
    <source>
        <dbReference type="ARBA" id="ARBA00022679"/>
    </source>
</evidence>
<feature type="region of interest" description="Disordered" evidence="9">
    <location>
        <begin position="220"/>
        <end position="279"/>
    </location>
</feature>
<dbReference type="AlphaFoldDB" id="A0A4Q0PFA9"/>
<keyword evidence="3 8" id="KW-0808">Transferase</keyword>
<comment type="function">
    <text evidence="6">The pyruvate dehydrogenase complex catalyzes the overall conversion of pyruvate to acetyl-CoA and CO(2). It contains multiple copies of three enzymatic components: pyruvate dehydrogenase (E1), dihydrolipoamide acetyltransferase (E2) and lipoamide dehydrogenase (E3).</text>
</comment>
<dbReference type="InterPro" id="IPR004167">
    <property type="entry name" value="PSBD"/>
</dbReference>
<dbReference type="CDD" id="cd06849">
    <property type="entry name" value="lipoyl_domain"/>
    <property type="match status" value="2"/>
</dbReference>
<evidence type="ECO:0000256" key="1">
    <source>
        <dbReference type="ARBA" id="ARBA00007317"/>
    </source>
</evidence>
<evidence type="ECO:0000259" key="11">
    <source>
        <dbReference type="PROSITE" id="PS51826"/>
    </source>
</evidence>
<sequence>MAEVIKMPRLSDTMEEGTVASWLKKEGDKVEEGDILAEIETDKATMEFESFYEGTLLHIGIQEGETANVDALLAIIGEEGEDISGLLDGSSAASDSKEEEEEDSSEETEETAAEEEEETSEKDSSEDAGGSEIPDGVEVVTMPRLSDTMEEGTVASWLKKEGDKVEEGDILAEIETDKATMEFESFYNGTLLHIGIQEGETAKVDSLLAIIGEEGTDVSGVISSLKSGGAKKEAPKKEAPKKEAPKKQEAKKEKPKKEAPKKEENKSASKNTSSSDGRVFASPLAKKLAEEKGIDLAKVPGSGENGRVVRKDIENYTPVTSGAGVQQFVATGEESYEDINNSQMRKAIAKSLGKSKFTAPHYYLNVEFDMENMIAFRGQFNQLPDTKVSYNDMILKAVSIALKQHPQVNSQWFDDKMRLNKHVHIGVAVAVPDGLVVPVVEFANEKSLQQINAEVKELAGKARNKKLKPEEMQGSTFTISNLGMFGITNFTSIINQPNSAILSVGSIIEKPVVKDGKIVVGNTMTLSMACDHRTIDGATGAQFLQTLKTYIENPVLMLA</sequence>
<comment type="cofactor">
    <cofactor evidence="8">
        <name>(R)-lipoate</name>
        <dbReference type="ChEBI" id="CHEBI:83088"/>
    </cofactor>
    <text evidence="8">Binds 2 lipoyl cofactors covalently.</text>
</comment>
<dbReference type="RefSeq" id="WP_128764449.1">
    <property type="nucleotide sequence ID" value="NZ_JBHUOO010000023.1"/>
</dbReference>
<evidence type="ECO:0000256" key="4">
    <source>
        <dbReference type="ARBA" id="ARBA00022823"/>
    </source>
</evidence>
<dbReference type="EC" id="2.3.1.12" evidence="8"/>
<dbReference type="PROSITE" id="PS50968">
    <property type="entry name" value="BIOTINYL_LIPOYL"/>
    <property type="match status" value="2"/>
</dbReference>
<dbReference type="InterPro" id="IPR045257">
    <property type="entry name" value="E2/Pdx1"/>
</dbReference>
<feature type="region of interest" description="Disordered" evidence="9">
    <location>
        <begin position="83"/>
        <end position="146"/>
    </location>
</feature>
<keyword evidence="13" id="KW-1185">Reference proteome</keyword>
<comment type="caution">
    <text evidence="12">The sequence shown here is derived from an EMBL/GenBank/DDBJ whole genome shotgun (WGS) entry which is preliminary data.</text>
</comment>
<proteinExistence type="inferred from homology"/>
<dbReference type="EMBL" id="QOVK01000002">
    <property type="protein sequence ID" value="RXG25640.1"/>
    <property type="molecule type" value="Genomic_DNA"/>
</dbReference>
<evidence type="ECO:0000256" key="7">
    <source>
        <dbReference type="ARBA" id="ARBA00048370"/>
    </source>
</evidence>
<dbReference type="OrthoDB" id="9805770at2"/>
<dbReference type="GO" id="GO:0045254">
    <property type="term" value="C:pyruvate dehydrogenase complex"/>
    <property type="evidence" value="ECO:0007669"/>
    <property type="project" value="UniProtKB-UniRule"/>
</dbReference>
<evidence type="ECO:0000256" key="8">
    <source>
        <dbReference type="RuleBase" id="RU361137"/>
    </source>
</evidence>
<dbReference type="InterPro" id="IPR006257">
    <property type="entry name" value="LAT1"/>
</dbReference>
<keyword evidence="12" id="KW-0670">Pyruvate</keyword>
<feature type="compositionally biased region" description="Acidic residues" evidence="9">
    <location>
        <begin position="97"/>
        <end position="126"/>
    </location>
</feature>
<dbReference type="Proteomes" id="UP000289859">
    <property type="component" value="Unassembled WGS sequence"/>
</dbReference>
<dbReference type="SUPFAM" id="SSF52777">
    <property type="entry name" value="CoA-dependent acyltransferases"/>
    <property type="match status" value="1"/>
</dbReference>
<dbReference type="PROSITE" id="PS51826">
    <property type="entry name" value="PSBD"/>
    <property type="match status" value="1"/>
</dbReference>
<evidence type="ECO:0000313" key="12">
    <source>
        <dbReference type="EMBL" id="RXG25640.1"/>
    </source>
</evidence>
<dbReference type="InterPro" id="IPR023213">
    <property type="entry name" value="CAT-like_dom_sf"/>
</dbReference>
<evidence type="ECO:0000256" key="2">
    <source>
        <dbReference type="ARBA" id="ARBA00011484"/>
    </source>
</evidence>
<gene>
    <name evidence="12" type="ORF">DSM02_806</name>
</gene>
<name>A0A4Q0PFA9_9FLAO</name>
<dbReference type="PANTHER" id="PTHR23151:SF90">
    <property type="entry name" value="DIHYDROLIPOYLLYSINE-RESIDUE ACETYLTRANSFERASE COMPONENT OF PYRUVATE DEHYDROGENASE COMPLEX, MITOCHONDRIAL-RELATED"/>
    <property type="match status" value="1"/>
</dbReference>
<feature type="domain" description="Peripheral subunit-binding (PSBD)" evidence="11">
    <location>
        <begin position="280"/>
        <end position="317"/>
    </location>
</feature>
<comment type="similarity">
    <text evidence="1 8">Belongs to the 2-oxoacid dehydrogenase family.</text>
</comment>
<evidence type="ECO:0000313" key="13">
    <source>
        <dbReference type="Proteomes" id="UP000289859"/>
    </source>
</evidence>
<feature type="domain" description="Lipoyl-binding" evidence="10">
    <location>
        <begin position="2"/>
        <end position="77"/>
    </location>
</feature>
<comment type="catalytic activity">
    <reaction evidence="7 8">
        <text>N(6)-[(R)-dihydrolipoyl]-L-lysyl-[protein] + acetyl-CoA = N(6)-[(R)-S(8)-acetyldihydrolipoyl]-L-lysyl-[protein] + CoA</text>
        <dbReference type="Rhea" id="RHEA:17017"/>
        <dbReference type="Rhea" id="RHEA-COMP:10475"/>
        <dbReference type="Rhea" id="RHEA-COMP:10478"/>
        <dbReference type="ChEBI" id="CHEBI:57287"/>
        <dbReference type="ChEBI" id="CHEBI:57288"/>
        <dbReference type="ChEBI" id="CHEBI:83100"/>
        <dbReference type="ChEBI" id="CHEBI:83111"/>
        <dbReference type="EC" id="2.3.1.12"/>
    </reaction>
</comment>
<dbReference type="PROSITE" id="PS00189">
    <property type="entry name" value="LIPOYL"/>
    <property type="match status" value="2"/>
</dbReference>
<dbReference type="InterPro" id="IPR036625">
    <property type="entry name" value="E3-bd_dom_sf"/>
</dbReference>
<dbReference type="Pfam" id="PF00198">
    <property type="entry name" value="2-oxoacid_dh"/>
    <property type="match status" value="1"/>
</dbReference>
<feature type="compositionally biased region" description="Basic and acidic residues" evidence="9">
    <location>
        <begin position="230"/>
        <end position="267"/>
    </location>
</feature>
<accession>A0A4Q0PFA9</accession>
<dbReference type="InterPro" id="IPR011053">
    <property type="entry name" value="Single_hybrid_motif"/>
</dbReference>
<reference evidence="12 13" key="1">
    <citation type="submission" date="2018-07" db="EMBL/GenBank/DDBJ databases">
        <title>Leeuwenhoekiella genomics.</title>
        <authorList>
            <person name="Tahon G."/>
            <person name="Willems A."/>
        </authorList>
    </citation>
    <scope>NUCLEOTIDE SEQUENCE [LARGE SCALE GENOMIC DNA]</scope>
    <source>
        <strain evidence="12 13">LMG 29608</strain>
    </source>
</reference>
<dbReference type="InterPro" id="IPR000089">
    <property type="entry name" value="Biotin_lipoyl"/>
</dbReference>
<keyword evidence="5 8" id="KW-0012">Acyltransferase</keyword>